<protein>
    <recommendedName>
        <fullName evidence="3">Tc1-like transposase DDE domain-containing protein</fullName>
    </recommendedName>
</protein>
<dbReference type="AlphaFoldDB" id="A0A292PP53"/>
<dbReference type="GO" id="GO:0003676">
    <property type="term" value="F:nucleic acid binding"/>
    <property type="evidence" value="ECO:0007669"/>
    <property type="project" value="InterPro"/>
</dbReference>
<accession>A0A292PP53</accession>
<dbReference type="EMBL" id="LN891131">
    <property type="protein sequence ID" value="CUS08465.1"/>
    <property type="molecule type" value="Genomic_DNA"/>
</dbReference>
<dbReference type="Gene3D" id="3.30.420.10">
    <property type="entry name" value="Ribonuclease H-like superfamily/Ribonuclease H"/>
    <property type="match status" value="1"/>
</dbReference>
<keyword evidence="2" id="KW-1185">Reference proteome</keyword>
<sequence>MSPIEAIWCLLKWRISSCNPRPTTVSDLKAAILAEWDLITPAEVARHTTSMPHQVTDLVSANGGHTSW</sequence>
<reference evidence="1" key="1">
    <citation type="submission" date="2015-10" db="EMBL/GenBank/DDBJ databases">
        <authorList>
            <person name="Regsiter A."/>
            <person name="william w."/>
        </authorList>
    </citation>
    <scope>NUCLEOTIDE SEQUENCE</scope>
    <source>
        <strain evidence="1">Montdore</strain>
    </source>
</reference>
<name>A0A292PP53_9PEZI</name>
<evidence type="ECO:0008006" key="3">
    <source>
        <dbReference type="Google" id="ProtNLM"/>
    </source>
</evidence>
<evidence type="ECO:0000313" key="2">
    <source>
        <dbReference type="Proteomes" id="UP001412239"/>
    </source>
</evidence>
<evidence type="ECO:0000313" key="1">
    <source>
        <dbReference type="EMBL" id="CUS08465.1"/>
    </source>
</evidence>
<dbReference type="Proteomes" id="UP001412239">
    <property type="component" value="Unassembled WGS sequence"/>
</dbReference>
<proteinExistence type="predicted"/>
<organism evidence="1 2">
    <name type="scientific">Tuber aestivum</name>
    <name type="common">summer truffle</name>
    <dbReference type="NCBI Taxonomy" id="59557"/>
    <lineage>
        <taxon>Eukaryota</taxon>
        <taxon>Fungi</taxon>
        <taxon>Dikarya</taxon>
        <taxon>Ascomycota</taxon>
        <taxon>Pezizomycotina</taxon>
        <taxon>Pezizomycetes</taxon>
        <taxon>Pezizales</taxon>
        <taxon>Tuberaceae</taxon>
        <taxon>Tuber</taxon>
    </lineage>
</organism>
<gene>
    <name evidence="1" type="ORF">GSTUAT00007475001</name>
</gene>
<dbReference type="InterPro" id="IPR036397">
    <property type="entry name" value="RNaseH_sf"/>
</dbReference>